<evidence type="ECO:0000313" key="3">
    <source>
        <dbReference type="Proteomes" id="UP000822993"/>
    </source>
</evidence>
<keyword evidence="1" id="KW-0472">Membrane</keyword>
<dbReference type="AlphaFoldDB" id="A0A9D5U6U1"/>
<accession>A0A9D5U6U1</accession>
<feature type="transmembrane region" description="Helical" evidence="1">
    <location>
        <begin position="112"/>
        <end position="130"/>
    </location>
</feature>
<protein>
    <submittedName>
        <fullName evidence="2">Uncharacterized protein</fullName>
    </submittedName>
</protein>
<organism evidence="2 3">
    <name type="scientific">Oerskovia douganii</name>
    <dbReference type="NCBI Taxonomy" id="2762210"/>
    <lineage>
        <taxon>Bacteria</taxon>
        <taxon>Bacillati</taxon>
        <taxon>Actinomycetota</taxon>
        <taxon>Actinomycetes</taxon>
        <taxon>Micrococcales</taxon>
        <taxon>Cellulomonadaceae</taxon>
        <taxon>Oerskovia</taxon>
    </lineage>
</organism>
<keyword evidence="3" id="KW-1185">Reference proteome</keyword>
<reference evidence="2 3" key="1">
    <citation type="submission" date="2020-08" db="EMBL/GenBank/DDBJ databases">
        <title>A Genomic Blueprint of the Chicken Gut Microbiome.</title>
        <authorList>
            <person name="Gilroy R."/>
            <person name="Ravi A."/>
            <person name="Getino M."/>
            <person name="Pursley I."/>
            <person name="Horton D.L."/>
            <person name="Alikhan N.-F."/>
            <person name="Baker D."/>
            <person name="Gharbi K."/>
            <person name="Hall N."/>
            <person name="Watson M."/>
            <person name="Adriaenssens E.M."/>
            <person name="Foster-Nyarko E."/>
            <person name="Jarju S."/>
            <person name="Secka A."/>
            <person name="Antonio M."/>
            <person name="Oren A."/>
            <person name="Chaudhuri R."/>
            <person name="La Ragione R.M."/>
            <person name="Hildebrand F."/>
            <person name="Pallen M.J."/>
        </authorList>
    </citation>
    <scope>NUCLEOTIDE SEQUENCE [LARGE SCALE GENOMIC DNA]</scope>
    <source>
        <strain evidence="2 3">Sa1BUA8</strain>
    </source>
</reference>
<feature type="transmembrane region" description="Helical" evidence="1">
    <location>
        <begin position="41"/>
        <end position="68"/>
    </location>
</feature>
<proteinExistence type="predicted"/>
<keyword evidence="1" id="KW-1133">Transmembrane helix</keyword>
<feature type="transmembrane region" description="Helical" evidence="1">
    <location>
        <begin position="18"/>
        <end position="35"/>
    </location>
</feature>
<evidence type="ECO:0000313" key="2">
    <source>
        <dbReference type="EMBL" id="MBE7699589.1"/>
    </source>
</evidence>
<dbReference type="Proteomes" id="UP000822993">
    <property type="component" value="Unassembled WGS sequence"/>
</dbReference>
<feature type="transmembrane region" description="Helical" evidence="1">
    <location>
        <begin position="80"/>
        <end position="100"/>
    </location>
</feature>
<evidence type="ECO:0000256" key="1">
    <source>
        <dbReference type="SAM" id="Phobius"/>
    </source>
</evidence>
<dbReference type="RefSeq" id="WP_193718889.1">
    <property type="nucleotide sequence ID" value="NZ_JACSPN010000004.1"/>
</dbReference>
<sequence length="214" mass="21212">MTAPRPASEDGRTGQDRLAPVAVPLGCGALAAFGATPGPGILVGAMFAPVVMLPFGLLLLVGMGFANVALLRAATGRRRIGLGIVLTLLVPVGIGAELVAQGEFPLAPLHGIPVPVVIGAVVAGISTFALPGWSKLVGGLTIVLVAALYASGTAQDAAVRASGAAAREASYGHLRPGATTTASGAETDQHLATCPPVALPPLASPPGPCQDWEP</sequence>
<comment type="caution">
    <text evidence="2">The sequence shown here is derived from an EMBL/GenBank/DDBJ whole genome shotgun (WGS) entry which is preliminary data.</text>
</comment>
<keyword evidence="1" id="KW-0812">Transmembrane</keyword>
<dbReference type="EMBL" id="JACSPN010000004">
    <property type="protein sequence ID" value="MBE7699589.1"/>
    <property type="molecule type" value="Genomic_DNA"/>
</dbReference>
<gene>
    <name evidence="2" type="ORF">H9623_04605</name>
</gene>
<name>A0A9D5U6U1_9CELL</name>